<dbReference type="CDD" id="cd07560">
    <property type="entry name" value="Peptidase_S41_CPP"/>
    <property type="match status" value="1"/>
</dbReference>
<evidence type="ECO:0000259" key="6">
    <source>
        <dbReference type="PROSITE" id="PS50106"/>
    </source>
</evidence>
<dbReference type="CDD" id="cd06782">
    <property type="entry name" value="cpPDZ_CPP-like"/>
    <property type="match status" value="1"/>
</dbReference>
<dbReference type="InterPro" id="IPR036034">
    <property type="entry name" value="PDZ_sf"/>
</dbReference>
<dbReference type="PROSITE" id="PS50106">
    <property type="entry name" value="PDZ"/>
    <property type="match status" value="1"/>
</dbReference>
<dbReference type="GO" id="GO:0006508">
    <property type="term" value="P:proteolysis"/>
    <property type="evidence" value="ECO:0007669"/>
    <property type="project" value="UniProtKB-KW"/>
</dbReference>
<dbReference type="GO" id="GO:0008236">
    <property type="term" value="F:serine-type peptidase activity"/>
    <property type="evidence" value="ECO:0007669"/>
    <property type="project" value="UniProtKB-KW"/>
</dbReference>
<dbReference type="InterPro" id="IPR013783">
    <property type="entry name" value="Ig-like_fold"/>
</dbReference>
<sequence length="853" mass="94741">MGSYPDEKKTGNILSEIYDLILKYNYYAEIDDVMLTGALKGVEQKLGSENFKIIEKNQNSIVLAFVNSRLSNSRKEIFRTNAKKTILDIFESTIRFYPDTAPSALVQSMADGMLASLDPHSSYLNIDDYQELKIGANGSLTGIGIQVTVKDDILTVVSAIEGTQGYMAGLKAGDKIIRIEDELTKSMTLKEAVKRIRGPIDSKVTISVQRDGWPEPKQMSITRGLIPLLSVKSEIIDGKYGYIKIANFQSDTSDDFKNTLDNITVKTSVKGIIIDLRNNPGGILDQVVKTADVFLDSGPIVFTKSRVEIQNQTFNAHQDKDNYKLPIIILVDSATASGAEIFTAALQDYKKAFVIGERTFGKGSVQTIIPLSDGSAIRLTTAKYITPNSNEIQKNGVIPDLTVLNENSVDKTREENLQNAMQNEYGKVTGEKLTILVGKRKEEHVKKDPVIELAGEILERSSSARYLDLLLSAKQIAAKSNNTLAHKDLINENSGKPAVLGKTDILPPDITVYEPLVKRGIKIIHTDKTLLVKGKVTDESSIYEVFVNGVEASLSKDGDFLAEIRLGVGGNNIKIKAADIYNNVAERSFVVTREMPESVISNHLSDKTPVQADSNISKGRYFALIIAVEKYLSQELNDLDNPVKDAKALHHILTANYSFEPDNTILLLNPNMTELIEAFDKLSRIIRPDDNLLIFYAGHGYWDERFRQGYWLPSNAKKSNRAQWVSNSTIRDFVRGINSKHTLLITDACFGGGIFKTRSAFKESSPAIQKLYTIPSRKAITSGTLNEVPDKSVFVEYLLKRLNDNSKQYLSSEELFSSFRQAVINNSPVNQIPQFGEIRESGDEGGDFIFIRK</sequence>
<evidence type="ECO:0000256" key="4">
    <source>
        <dbReference type="ARBA" id="ARBA00022825"/>
    </source>
</evidence>
<dbReference type="EMBL" id="FR695877">
    <property type="protein sequence ID" value="CBX31009.1"/>
    <property type="molecule type" value="Genomic_DNA"/>
</dbReference>
<comment type="similarity">
    <text evidence="1 5">Belongs to the peptidase S41A family.</text>
</comment>
<dbReference type="Gene3D" id="2.30.42.10">
    <property type="match status" value="1"/>
</dbReference>
<organism evidence="7">
    <name type="scientific">uncultured Desulfobacterium sp</name>
    <dbReference type="NCBI Taxonomy" id="201089"/>
    <lineage>
        <taxon>Bacteria</taxon>
        <taxon>Pseudomonadati</taxon>
        <taxon>Thermodesulfobacteriota</taxon>
        <taxon>Desulfobacteria</taxon>
        <taxon>Desulfobacterales</taxon>
        <taxon>Desulfobacteriaceae</taxon>
        <taxon>Desulfobacterium</taxon>
        <taxon>environmental samples</taxon>
    </lineage>
</organism>
<dbReference type="InterPro" id="IPR041489">
    <property type="entry name" value="PDZ_6"/>
</dbReference>
<evidence type="ECO:0000313" key="7">
    <source>
        <dbReference type="EMBL" id="CBX31009.1"/>
    </source>
</evidence>
<evidence type="ECO:0000256" key="2">
    <source>
        <dbReference type="ARBA" id="ARBA00022670"/>
    </source>
</evidence>
<dbReference type="InterPro" id="IPR029030">
    <property type="entry name" value="Caspase-like_dom_sf"/>
</dbReference>
<dbReference type="Pfam" id="PF03572">
    <property type="entry name" value="Peptidase_S41"/>
    <property type="match status" value="1"/>
</dbReference>
<protein>
    <recommendedName>
        <fullName evidence="6">PDZ domain-containing protein</fullName>
    </recommendedName>
</protein>
<gene>
    <name evidence="7" type="ORF">N47_E45210</name>
</gene>
<dbReference type="InterPro" id="IPR005151">
    <property type="entry name" value="Tail-specific_protease"/>
</dbReference>
<dbReference type="GO" id="GO:0030288">
    <property type="term" value="C:outer membrane-bounded periplasmic space"/>
    <property type="evidence" value="ECO:0007669"/>
    <property type="project" value="TreeGrafter"/>
</dbReference>
<dbReference type="SUPFAM" id="SSF52096">
    <property type="entry name" value="ClpP/crotonase"/>
    <property type="match status" value="1"/>
</dbReference>
<dbReference type="Gene3D" id="2.60.40.10">
    <property type="entry name" value="Immunoglobulins"/>
    <property type="match status" value="1"/>
</dbReference>
<dbReference type="InterPro" id="IPR011600">
    <property type="entry name" value="Pept_C14_caspase"/>
</dbReference>
<keyword evidence="3 5" id="KW-0378">Hydrolase</keyword>
<reference evidence="7" key="1">
    <citation type="journal article" date="2011" name="Environ. Microbiol.">
        <title>Genomic insights into the metabolic potential of the polycyclic aromatic hydrocarbon degrading sulfate-reducing Deltaproteobacterium N47.</title>
        <authorList>
            <person name="Bergmann F."/>
            <person name="Selesi D."/>
            <person name="Weinmaier T."/>
            <person name="Tischler P."/>
            <person name="Rattei T."/>
            <person name="Meckenstock R.U."/>
        </authorList>
    </citation>
    <scope>NUCLEOTIDE SEQUENCE</scope>
</reference>
<dbReference type="InterPro" id="IPR001478">
    <property type="entry name" value="PDZ"/>
</dbReference>
<dbReference type="Gene3D" id="3.30.750.44">
    <property type="match status" value="1"/>
</dbReference>
<dbReference type="PANTHER" id="PTHR32060:SF30">
    <property type="entry name" value="CARBOXY-TERMINAL PROCESSING PROTEASE CTPA"/>
    <property type="match status" value="1"/>
</dbReference>
<dbReference type="SMART" id="SM00245">
    <property type="entry name" value="TSPc"/>
    <property type="match status" value="1"/>
</dbReference>
<dbReference type="AlphaFoldDB" id="E1YLM6"/>
<dbReference type="GO" id="GO:0007165">
    <property type="term" value="P:signal transduction"/>
    <property type="evidence" value="ECO:0007669"/>
    <property type="project" value="TreeGrafter"/>
</dbReference>
<dbReference type="InterPro" id="IPR029045">
    <property type="entry name" value="ClpP/crotonase-like_dom_sf"/>
</dbReference>
<proteinExistence type="inferred from homology"/>
<evidence type="ECO:0000256" key="1">
    <source>
        <dbReference type="ARBA" id="ARBA00009179"/>
    </source>
</evidence>
<dbReference type="PANTHER" id="PTHR32060">
    <property type="entry name" value="TAIL-SPECIFIC PROTEASE"/>
    <property type="match status" value="1"/>
</dbReference>
<feature type="domain" description="PDZ" evidence="6">
    <location>
        <begin position="129"/>
        <end position="197"/>
    </location>
</feature>
<name>E1YLM6_9BACT</name>
<keyword evidence="4 5" id="KW-0720">Serine protease</keyword>
<evidence type="ECO:0000256" key="5">
    <source>
        <dbReference type="RuleBase" id="RU004404"/>
    </source>
</evidence>
<dbReference type="SUPFAM" id="SSF52129">
    <property type="entry name" value="Caspase-like"/>
    <property type="match status" value="1"/>
</dbReference>
<dbReference type="NCBIfam" id="TIGR00225">
    <property type="entry name" value="prc"/>
    <property type="match status" value="1"/>
</dbReference>
<dbReference type="SMART" id="SM00228">
    <property type="entry name" value="PDZ"/>
    <property type="match status" value="1"/>
</dbReference>
<keyword evidence="2 5" id="KW-0645">Protease</keyword>
<dbReference type="Pfam" id="PF00656">
    <property type="entry name" value="Peptidase_C14"/>
    <property type="match status" value="1"/>
</dbReference>
<dbReference type="Pfam" id="PF09136">
    <property type="entry name" value="Glucodextran_B"/>
    <property type="match status" value="1"/>
</dbReference>
<dbReference type="Pfam" id="PF17820">
    <property type="entry name" value="PDZ_6"/>
    <property type="match status" value="1"/>
</dbReference>
<accession>E1YLM6</accession>
<evidence type="ECO:0000256" key="3">
    <source>
        <dbReference type="ARBA" id="ARBA00022801"/>
    </source>
</evidence>
<dbReference type="Gene3D" id="3.40.50.1460">
    <property type="match status" value="1"/>
</dbReference>
<dbReference type="GO" id="GO:0004197">
    <property type="term" value="F:cysteine-type endopeptidase activity"/>
    <property type="evidence" value="ECO:0007669"/>
    <property type="project" value="InterPro"/>
</dbReference>
<dbReference type="SUPFAM" id="SSF50156">
    <property type="entry name" value="PDZ domain-like"/>
    <property type="match status" value="1"/>
</dbReference>
<dbReference type="Gene3D" id="3.90.226.10">
    <property type="entry name" value="2-enoyl-CoA Hydratase, Chain A, domain 1"/>
    <property type="match status" value="1"/>
</dbReference>
<dbReference type="InterPro" id="IPR004447">
    <property type="entry name" value="Peptidase_S41A"/>
</dbReference>